<feature type="region of interest" description="Disordered" evidence="1">
    <location>
        <begin position="64"/>
        <end position="88"/>
    </location>
</feature>
<reference evidence="3" key="1">
    <citation type="submission" date="2023-10" db="EMBL/GenBank/DDBJ databases">
        <title>Genome assembly of Pristionchus species.</title>
        <authorList>
            <person name="Yoshida K."/>
            <person name="Sommer R.J."/>
        </authorList>
    </citation>
    <scope>NUCLEOTIDE SEQUENCE</scope>
    <source>
        <strain evidence="3">RS0144</strain>
    </source>
</reference>
<dbReference type="EMBL" id="BTSX01000006">
    <property type="protein sequence ID" value="GMT04667.1"/>
    <property type="molecule type" value="Genomic_DNA"/>
</dbReference>
<accession>A0AAV5UCI8</accession>
<evidence type="ECO:0000256" key="1">
    <source>
        <dbReference type="SAM" id="MobiDB-lite"/>
    </source>
</evidence>
<dbReference type="EMBL" id="BTSX01000006">
    <property type="protein sequence ID" value="GMT04669.1"/>
    <property type="molecule type" value="Genomic_DNA"/>
</dbReference>
<sequence>QPLPTMFLVLADLSDSAGSTQLPSASLRENVWDRIEFEIAQFELAAVRFIRLIDHSLIRGINLQSCENGDNGEEEKNEFHDGGSDETK</sequence>
<feature type="non-terminal residue" evidence="3">
    <location>
        <position position="1"/>
    </location>
</feature>
<evidence type="ECO:0000313" key="4">
    <source>
        <dbReference type="Proteomes" id="UP001432027"/>
    </source>
</evidence>
<feature type="compositionally biased region" description="Basic and acidic residues" evidence="1">
    <location>
        <begin position="77"/>
        <end position="88"/>
    </location>
</feature>
<name>A0AAV5UCI8_9BILA</name>
<proteinExistence type="predicted"/>
<evidence type="ECO:0000313" key="2">
    <source>
        <dbReference type="EMBL" id="GMT04667.1"/>
    </source>
</evidence>
<dbReference type="AlphaFoldDB" id="A0AAV5UCI8"/>
<comment type="caution">
    <text evidence="3">The sequence shown here is derived from an EMBL/GenBank/DDBJ whole genome shotgun (WGS) entry which is preliminary data.</text>
</comment>
<protein>
    <submittedName>
        <fullName evidence="3">Uncharacterized protein</fullName>
    </submittedName>
</protein>
<keyword evidence="4" id="KW-1185">Reference proteome</keyword>
<organism evidence="3 4">
    <name type="scientific">Pristionchus entomophagus</name>
    <dbReference type="NCBI Taxonomy" id="358040"/>
    <lineage>
        <taxon>Eukaryota</taxon>
        <taxon>Metazoa</taxon>
        <taxon>Ecdysozoa</taxon>
        <taxon>Nematoda</taxon>
        <taxon>Chromadorea</taxon>
        <taxon>Rhabditida</taxon>
        <taxon>Rhabditina</taxon>
        <taxon>Diplogasteromorpha</taxon>
        <taxon>Diplogasteroidea</taxon>
        <taxon>Neodiplogasteridae</taxon>
        <taxon>Pristionchus</taxon>
    </lineage>
</organism>
<gene>
    <name evidence="2" type="ORF">PENTCL1PPCAC_26841</name>
    <name evidence="3" type="ORF">PENTCL1PPCAC_26843</name>
</gene>
<evidence type="ECO:0000313" key="3">
    <source>
        <dbReference type="EMBL" id="GMT04669.1"/>
    </source>
</evidence>
<dbReference type="Proteomes" id="UP001432027">
    <property type="component" value="Unassembled WGS sequence"/>
</dbReference>